<comment type="caution">
    <text evidence="1">The sequence shown here is derived from an EMBL/GenBank/DDBJ whole genome shotgun (WGS) entry which is preliminary data.</text>
</comment>
<dbReference type="SUPFAM" id="SSF54593">
    <property type="entry name" value="Glyoxalase/Bleomycin resistance protein/Dihydroxybiphenyl dioxygenase"/>
    <property type="match status" value="1"/>
</dbReference>
<dbReference type="InterPro" id="IPR029068">
    <property type="entry name" value="Glyas_Bleomycin-R_OHBP_Dase"/>
</dbReference>
<dbReference type="RefSeq" id="WP_271994823.1">
    <property type="nucleotide sequence ID" value="NZ_JAQNDN010000001.1"/>
</dbReference>
<gene>
    <name evidence="1" type="ORF">POL58_04650</name>
</gene>
<keyword evidence="2" id="KW-1185">Reference proteome</keyword>
<dbReference type="EMBL" id="JAQNDN010000001">
    <property type="protein sequence ID" value="MDC0667011.1"/>
    <property type="molecule type" value="Genomic_DNA"/>
</dbReference>
<dbReference type="Proteomes" id="UP001217838">
    <property type="component" value="Unassembled WGS sequence"/>
</dbReference>
<proteinExistence type="predicted"/>
<protein>
    <submittedName>
        <fullName evidence="1">Uncharacterized protein</fullName>
    </submittedName>
</protein>
<sequence length="158" mass="17143">MHEDPRIIPGRGIEPFEVGRSGESQIALLTGEQAVEARGTMRVVKTRDVTLFIEDEVVTQVGIHEEHTGRTSDGLRLGMTLGEVAGELMLDPYNEVLLLAGVAGLCFSTDDDAELGRAADEAREEGAPVVLSRADRIMWIGVHLPEIDSPEAVTVRLK</sequence>
<organism evidence="1 2">
    <name type="scientific">Nannocystis radixulma</name>
    <dbReference type="NCBI Taxonomy" id="2995305"/>
    <lineage>
        <taxon>Bacteria</taxon>
        <taxon>Pseudomonadati</taxon>
        <taxon>Myxococcota</taxon>
        <taxon>Polyangia</taxon>
        <taxon>Nannocystales</taxon>
        <taxon>Nannocystaceae</taxon>
        <taxon>Nannocystis</taxon>
    </lineage>
</organism>
<evidence type="ECO:0000313" key="1">
    <source>
        <dbReference type="EMBL" id="MDC0667011.1"/>
    </source>
</evidence>
<reference evidence="1 2" key="1">
    <citation type="submission" date="2022-11" db="EMBL/GenBank/DDBJ databases">
        <title>Minimal conservation of predation-associated metabolite biosynthetic gene clusters underscores biosynthetic potential of Myxococcota including descriptions for ten novel species: Archangium lansinium sp. nov., Myxococcus landrumus sp. nov., Nannocystis bai.</title>
        <authorList>
            <person name="Ahearne A."/>
            <person name="Stevens C."/>
            <person name="Dowd S."/>
        </authorList>
    </citation>
    <scope>NUCLEOTIDE SEQUENCE [LARGE SCALE GENOMIC DNA]</scope>
    <source>
        <strain evidence="1 2">NCELM</strain>
    </source>
</reference>
<accession>A0ABT5B1R9</accession>
<evidence type="ECO:0000313" key="2">
    <source>
        <dbReference type="Proteomes" id="UP001217838"/>
    </source>
</evidence>
<name>A0ABT5B1R9_9BACT</name>